<evidence type="ECO:0000313" key="2">
    <source>
        <dbReference type="Proteomes" id="UP000478052"/>
    </source>
</evidence>
<dbReference type="Proteomes" id="UP000478052">
    <property type="component" value="Unassembled WGS sequence"/>
</dbReference>
<organism evidence="1 2">
    <name type="scientific">Aphis craccivora</name>
    <name type="common">Cowpea aphid</name>
    <dbReference type="NCBI Taxonomy" id="307492"/>
    <lineage>
        <taxon>Eukaryota</taxon>
        <taxon>Metazoa</taxon>
        <taxon>Ecdysozoa</taxon>
        <taxon>Arthropoda</taxon>
        <taxon>Hexapoda</taxon>
        <taxon>Insecta</taxon>
        <taxon>Pterygota</taxon>
        <taxon>Neoptera</taxon>
        <taxon>Paraneoptera</taxon>
        <taxon>Hemiptera</taxon>
        <taxon>Sternorrhyncha</taxon>
        <taxon>Aphidomorpha</taxon>
        <taxon>Aphidoidea</taxon>
        <taxon>Aphididae</taxon>
        <taxon>Aphidini</taxon>
        <taxon>Aphis</taxon>
        <taxon>Aphis</taxon>
    </lineage>
</organism>
<proteinExistence type="predicted"/>
<name>A0A6G0YSF2_APHCR</name>
<accession>A0A6G0YSF2</accession>
<gene>
    <name evidence="1" type="ORF">FWK35_00009934</name>
</gene>
<evidence type="ECO:0000313" key="1">
    <source>
        <dbReference type="EMBL" id="KAF0760551.1"/>
    </source>
</evidence>
<comment type="caution">
    <text evidence="1">The sequence shown here is derived from an EMBL/GenBank/DDBJ whole genome shotgun (WGS) entry which is preliminary data.</text>
</comment>
<dbReference type="AlphaFoldDB" id="A0A6G0YSF2"/>
<sequence length="111" mass="12495">MRILICNISLKNVLHNVKDLHGISYILIRKLNQDVLEHLFSFLKGMTGSASSNITSLNFKHCIETNLLEDNDCLTRQLIADSNLEENYQSVISDDVAYLESAVGVYQIVVP</sequence>
<dbReference type="EMBL" id="VUJU01002640">
    <property type="protein sequence ID" value="KAF0760551.1"/>
    <property type="molecule type" value="Genomic_DNA"/>
</dbReference>
<keyword evidence="2" id="KW-1185">Reference proteome</keyword>
<reference evidence="1 2" key="1">
    <citation type="submission" date="2019-08" db="EMBL/GenBank/DDBJ databases">
        <title>Whole genome of Aphis craccivora.</title>
        <authorList>
            <person name="Voronova N.V."/>
            <person name="Shulinski R.S."/>
            <person name="Bandarenka Y.V."/>
            <person name="Zhorov D.G."/>
            <person name="Warner D."/>
        </authorList>
    </citation>
    <scope>NUCLEOTIDE SEQUENCE [LARGE SCALE GENOMIC DNA]</scope>
    <source>
        <strain evidence="1">180601</strain>
        <tissue evidence="1">Whole Body</tissue>
    </source>
</reference>
<protein>
    <submittedName>
        <fullName evidence="1">Uncharacterized protein</fullName>
    </submittedName>
</protein>